<dbReference type="InterPro" id="IPR008271">
    <property type="entry name" value="Ser/Thr_kinase_AS"/>
</dbReference>
<feature type="compositionally biased region" description="Acidic residues" evidence="6">
    <location>
        <begin position="91"/>
        <end position="108"/>
    </location>
</feature>
<protein>
    <recommendedName>
        <fullName evidence="7">Protein kinase domain-containing protein</fullName>
    </recommendedName>
</protein>
<proteinExistence type="predicted"/>
<gene>
    <name evidence="8" type="ORF">X801_05721</name>
</gene>
<evidence type="ECO:0000256" key="2">
    <source>
        <dbReference type="ARBA" id="ARBA00022679"/>
    </source>
</evidence>
<dbReference type="PANTHER" id="PTHR24353">
    <property type="entry name" value="CYCLIC NUCLEOTIDE-DEPENDENT PROTEIN KINASE"/>
    <property type="match status" value="1"/>
</dbReference>
<keyword evidence="2" id="KW-0808">Transferase</keyword>
<dbReference type="InterPro" id="IPR000719">
    <property type="entry name" value="Prot_kinase_dom"/>
</dbReference>
<evidence type="ECO:0000313" key="9">
    <source>
        <dbReference type="Proteomes" id="UP000243686"/>
    </source>
</evidence>
<evidence type="ECO:0000256" key="5">
    <source>
        <dbReference type="ARBA" id="ARBA00022840"/>
    </source>
</evidence>
<keyword evidence="1" id="KW-0723">Serine/threonine-protein kinase</keyword>
<accession>A0A1S8WVA2</accession>
<dbReference type="EMBL" id="KV894199">
    <property type="protein sequence ID" value="OON18426.1"/>
    <property type="molecule type" value="Genomic_DNA"/>
</dbReference>
<dbReference type="Gene3D" id="3.30.200.20">
    <property type="entry name" value="Phosphorylase Kinase, domain 1"/>
    <property type="match status" value="1"/>
</dbReference>
<dbReference type="InterPro" id="IPR011009">
    <property type="entry name" value="Kinase-like_dom_sf"/>
</dbReference>
<reference evidence="8 9" key="1">
    <citation type="submission" date="2015-03" db="EMBL/GenBank/DDBJ databases">
        <title>Draft genome of the nematode, Opisthorchis viverrini.</title>
        <authorList>
            <person name="Mitreva M."/>
        </authorList>
    </citation>
    <scope>NUCLEOTIDE SEQUENCE [LARGE SCALE GENOMIC DNA]</scope>
    <source>
        <strain evidence="8">Khon Kaen</strain>
    </source>
</reference>
<dbReference type="PROSITE" id="PS00108">
    <property type="entry name" value="PROTEIN_KINASE_ST"/>
    <property type="match status" value="1"/>
</dbReference>
<name>A0A1S8WVA2_OPIVI</name>
<keyword evidence="4" id="KW-0418">Kinase</keyword>
<dbReference type="AlphaFoldDB" id="A0A1S8WVA2"/>
<dbReference type="Gene3D" id="1.10.510.10">
    <property type="entry name" value="Transferase(Phosphotransferase) domain 1"/>
    <property type="match status" value="1"/>
</dbReference>
<dbReference type="GO" id="GO:0004674">
    <property type="term" value="F:protein serine/threonine kinase activity"/>
    <property type="evidence" value="ECO:0007669"/>
    <property type="project" value="UniProtKB-KW"/>
</dbReference>
<evidence type="ECO:0000256" key="6">
    <source>
        <dbReference type="SAM" id="MobiDB-lite"/>
    </source>
</evidence>
<dbReference type="Proteomes" id="UP000243686">
    <property type="component" value="Unassembled WGS sequence"/>
</dbReference>
<organism evidence="8 9">
    <name type="scientific">Opisthorchis viverrini</name>
    <name type="common">Southeast Asian liver fluke</name>
    <dbReference type="NCBI Taxonomy" id="6198"/>
    <lineage>
        <taxon>Eukaryota</taxon>
        <taxon>Metazoa</taxon>
        <taxon>Spiralia</taxon>
        <taxon>Lophotrochozoa</taxon>
        <taxon>Platyhelminthes</taxon>
        <taxon>Trematoda</taxon>
        <taxon>Digenea</taxon>
        <taxon>Opisthorchiida</taxon>
        <taxon>Opisthorchiata</taxon>
        <taxon>Opisthorchiidae</taxon>
        <taxon>Opisthorchis</taxon>
    </lineage>
</organism>
<evidence type="ECO:0000256" key="3">
    <source>
        <dbReference type="ARBA" id="ARBA00022741"/>
    </source>
</evidence>
<evidence type="ECO:0000256" key="4">
    <source>
        <dbReference type="ARBA" id="ARBA00022777"/>
    </source>
</evidence>
<feature type="non-terminal residue" evidence="8">
    <location>
        <position position="1"/>
    </location>
</feature>
<dbReference type="PROSITE" id="PS50011">
    <property type="entry name" value="PROTEIN_KINASE_DOM"/>
    <property type="match status" value="1"/>
</dbReference>
<evidence type="ECO:0000313" key="8">
    <source>
        <dbReference type="EMBL" id="OON18426.1"/>
    </source>
</evidence>
<feature type="region of interest" description="Disordered" evidence="6">
    <location>
        <begin position="83"/>
        <end position="108"/>
    </location>
</feature>
<evidence type="ECO:0000256" key="1">
    <source>
        <dbReference type="ARBA" id="ARBA00022527"/>
    </source>
</evidence>
<keyword evidence="5" id="KW-0067">ATP-binding</keyword>
<dbReference type="GO" id="GO:0005524">
    <property type="term" value="F:ATP binding"/>
    <property type="evidence" value="ECO:0007669"/>
    <property type="project" value="UniProtKB-KW"/>
</dbReference>
<dbReference type="Pfam" id="PF00069">
    <property type="entry name" value="Pkinase"/>
    <property type="match status" value="1"/>
</dbReference>
<keyword evidence="9" id="KW-1185">Reference proteome</keyword>
<keyword evidence="3" id="KW-0547">Nucleotide-binding</keyword>
<sequence>LYRTFKDRACLYFLLEACLGGELWTILRNRSAFDDGTTRFYTACVVEAIAYLHWKGIVYRDLKPENLLLDNIGYCKLVSSPTDISNFDRYNDDDEPVQEEENDWDPDF</sequence>
<feature type="domain" description="Protein kinase" evidence="7">
    <location>
        <begin position="1"/>
        <end position="108"/>
    </location>
</feature>
<dbReference type="SUPFAM" id="SSF56112">
    <property type="entry name" value="Protein kinase-like (PK-like)"/>
    <property type="match status" value="1"/>
</dbReference>
<evidence type="ECO:0000259" key="7">
    <source>
        <dbReference type="PROSITE" id="PS50011"/>
    </source>
</evidence>
<dbReference type="PANTHER" id="PTHR24353:SF147">
    <property type="entry name" value="CGMP-DEPENDENT SERINE_THREONIN PROTEIN KINASE-RELATED"/>
    <property type="match status" value="1"/>
</dbReference>
<feature type="non-terminal residue" evidence="8">
    <location>
        <position position="108"/>
    </location>
</feature>